<reference evidence="2" key="1">
    <citation type="submission" date="2015-06" db="UniProtKB">
        <authorList>
            <consortium name="EnsemblPlants"/>
        </authorList>
    </citation>
    <scope>IDENTIFICATION</scope>
</reference>
<protein>
    <recommendedName>
        <fullName evidence="3">Protein kinase domain-containing protein</fullName>
    </recommendedName>
</protein>
<sequence length="708" mass="76306">MWRQWGRRVADLPVLQGLPGGAGGDGSPCTRVGSLRTDLSENLPSASAKAGGGGAICVVPFLKAPPWRSSRPLSASSGGNPRSDDRMTAVLWCRSSLGGVILGVQIRSLLWEDGLVQEDDAVGRRGGVDGRETWHGTCNSTVLKMDWWQVAAAASYPAGVLVEECAGLLGAPYPAGVLPSNVLLDAGLRARLAHSGLARVNSDPDPDDKLESGAIAEGTDANENALDGGCDDDVSVVAESTVTTTVDGEGNVAPKSPEVDDGGGFTLPSPDEAASTSGFDQTSLDSGLNSRSCNGVGSRTGGASGTGSDWWWRQDKAGPSHGGVKDYVMEWIRSEIKKERPKNDWIAGAAATNPGTERKKQKRRAREWWREEYTDELAKKQKRRALAKSRSQQAGLQWWERDIDDDLDGKGRSKWSMVKSWSRRSSSSASNGNGSGNVNGSINWWVNGARSSRDWASGDFVPKSGGAVSSTPSMRGTVCYVAPEYGGGGPLSERCDIYSYGVLLLVLISGRRPLQVSASPMSEFEKASLISWAKHLARVSRLIDLVDPALKDVNQEEALLCITVALLCIQRSPARRPSSEELLRLLSGEGEPPHLPLEFSPSPPGGFHYKSRKKVRHHFWVRMVVLYKGGLDPGALLGKTSCWATVESPWPTFYDGSKLLMIDQSGIEEEQQLNKHVAADPLKWQCVKNVDTGCDGLQAGKRFWLDLR</sequence>
<dbReference type="EnsemblPlants" id="EMT22777">
    <property type="protein sequence ID" value="EMT22777"/>
    <property type="gene ID" value="F775_13887"/>
</dbReference>
<dbReference type="InterPro" id="IPR011009">
    <property type="entry name" value="Kinase-like_dom_sf"/>
</dbReference>
<proteinExistence type="predicted"/>
<feature type="compositionally biased region" description="Polar residues" evidence="1">
    <location>
        <begin position="274"/>
        <end position="293"/>
    </location>
</feature>
<dbReference type="PANTHER" id="PTHR46821:SF10">
    <property type="entry name" value="PROTEIN KINASE DOMAIN-CONTAINING PROTEIN"/>
    <property type="match status" value="1"/>
</dbReference>
<evidence type="ECO:0008006" key="3">
    <source>
        <dbReference type="Google" id="ProtNLM"/>
    </source>
</evidence>
<dbReference type="ExpressionAtlas" id="M8C701">
    <property type="expression patterns" value="baseline"/>
</dbReference>
<dbReference type="SUPFAM" id="SSF56112">
    <property type="entry name" value="Protein kinase-like (PK-like)"/>
    <property type="match status" value="1"/>
</dbReference>
<dbReference type="PANTHER" id="PTHR46821">
    <property type="entry name" value="OS07G0586332 PROTEIN"/>
    <property type="match status" value="1"/>
</dbReference>
<evidence type="ECO:0000256" key="1">
    <source>
        <dbReference type="SAM" id="MobiDB-lite"/>
    </source>
</evidence>
<evidence type="ECO:0000313" key="2">
    <source>
        <dbReference type="EnsemblPlants" id="EMT22777"/>
    </source>
</evidence>
<name>M8C701_AEGTA</name>
<feature type="region of interest" description="Disordered" evidence="1">
    <location>
        <begin position="242"/>
        <end position="323"/>
    </location>
</feature>
<accession>M8C701</accession>
<dbReference type="AlphaFoldDB" id="M8C701"/>
<dbReference type="InterPro" id="IPR044576">
    <property type="entry name" value="At4g25390-like"/>
</dbReference>
<feature type="compositionally biased region" description="Basic and acidic residues" evidence="1">
    <location>
        <begin position="312"/>
        <end position="323"/>
    </location>
</feature>
<organism evidence="2">
    <name type="scientific">Aegilops tauschii</name>
    <name type="common">Tausch's goatgrass</name>
    <name type="synonym">Aegilops squarrosa</name>
    <dbReference type="NCBI Taxonomy" id="37682"/>
    <lineage>
        <taxon>Eukaryota</taxon>
        <taxon>Viridiplantae</taxon>
        <taxon>Streptophyta</taxon>
        <taxon>Embryophyta</taxon>
        <taxon>Tracheophyta</taxon>
        <taxon>Spermatophyta</taxon>
        <taxon>Magnoliopsida</taxon>
        <taxon>Liliopsida</taxon>
        <taxon>Poales</taxon>
        <taxon>Poaceae</taxon>
        <taxon>BOP clade</taxon>
        <taxon>Pooideae</taxon>
        <taxon>Triticodae</taxon>
        <taxon>Triticeae</taxon>
        <taxon>Triticinae</taxon>
        <taxon>Aegilops</taxon>
    </lineage>
</organism>
<dbReference type="Gene3D" id="1.10.510.10">
    <property type="entry name" value="Transferase(Phosphotransferase) domain 1"/>
    <property type="match status" value="1"/>
</dbReference>